<evidence type="ECO:0000256" key="8">
    <source>
        <dbReference type="ARBA" id="ARBA00022490"/>
    </source>
</evidence>
<dbReference type="GO" id="GO:0005737">
    <property type="term" value="C:cytoplasm"/>
    <property type="evidence" value="ECO:0007669"/>
    <property type="project" value="UniProtKB-SubCell"/>
</dbReference>
<comment type="subunit">
    <text evidence="6 12">Homodimer.</text>
</comment>
<accession>A0A1J5TPD7</accession>
<keyword evidence="8 12" id="KW-0963">Cytoplasm</keyword>
<dbReference type="GO" id="GO:0003999">
    <property type="term" value="F:adenine phosphoribosyltransferase activity"/>
    <property type="evidence" value="ECO:0007669"/>
    <property type="project" value="UniProtKB-UniRule"/>
</dbReference>
<evidence type="ECO:0000256" key="2">
    <source>
        <dbReference type="ARBA" id="ARBA00003968"/>
    </source>
</evidence>
<dbReference type="NCBIfam" id="NF002634">
    <property type="entry name" value="PRK02304.1-3"/>
    <property type="match status" value="1"/>
</dbReference>
<evidence type="ECO:0000256" key="5">
    <source>
        <dbReference type="ARBA" id="ARBA00008391"/>
    </source>
</evidence>
<dbReference type="GO" id="GO:0006168">
    <property type="term" value="P:adenine salvage"/>
    <property type="evidence" value="ECO:0007669"/>
    <property type="project" value="InterPro"/>
</dbReference>
<evidence type="ECO:0000256" key="11">
    <source>
        <dbReference type="ARBA" id="ARBA00022726"/>
    </source>
</evidence>
<dbReference type="EMBL" id="MIYZ01000006">
    <property type="protein sequence ID" value="OIR22791.1"/>
    <property type="molecule type" value="Genomic_DNA"/>
</dbReference>
<dbReference type="Gene3D" id="3.40.50.2020">
    <property type="match status" value="1"/>
</dbReference>
<dbReference type="InterPro" id="IPR000836">
    <property type="entry name" value="PRTase_dom"/>
</dbReference>
<gene>
    <name evidence="12" type="primary">apt</name>
    <name evidence="14" type="ORF">BET99_03575</name>
</gene>
<keyword evidence="9 12" id="KW-0328">Glycosyltransferase</keyword>
<dbReference type="GO" id="GO:0016208">
    <property type="term" value="F:AMP binding"/>
    <property type="evidence" value="ECO:0007669"/>
    <property type="project" value="TreeGrafter"/>
</dbReference>
<evidence type="ECO:0000256" key="9">
    <source>
        <dbReference type="ARBA" id="ARBA00022676"/>
    </source>
</evidence>
<dbReference type="GO" id="GO:0044209">
    <property type="term" value="P:AMP salvage"/>
    <property type="evidence" value="ECO:0007669"/>
    <property type="project" value="UniProtKB-UniRule"/>
</dbReference>
<dbReference type="Pfam" id="PF00156">
    <property type="entry name" value="Pribosyltran"/>
    <property type="match status" value="1"/>
</dbReference>
<dbReference type="FunFam" id="3.40.50.2020:FF:000004">
    <property type="entry name" value="Adenine phosphoribosyltransferase"/>
    <property type="match status" value="1"/>
</dbReference>
<comment type="caution">
    <text evidence="14">The sequence shown here is derived from an EMBL/GenBank/DDBJ whole genome shotgun (WGS) entry which is preliminary data.</text>
</comment>
<evidence type="ECO:0000256" key="1">
    <source>
        <dbReference type="ARBA" id="ARBA00000868"/>
    </source>
</evidence>
<reference evidence="14 15" key="1">
    <citation type="submission" date="2016-08" db="EMBL/GenBank/DDBJ databases">
        <title>New Insights into Marine Group III Euryarchaeota, from dark to light.</title>
        <authorList>
            <person name="Haro-Moreno J.M."/>
            <person name="Rodriguez-Valera F."/>
            <person name="Lopez-Garcia P."/>
            <person name="Moreira D."/>
            <person name="Martin-Cuadrado A.B."/>
        </authorList>
    </citation>
    <scope>NUCLEOTIDE SEQUENCE [LARGE SCALE GENOMIC DNA]</scope>
    <source>
        <strain evidence="14">CG-Epi2</strain>
    </source>
</reference>
<dbReference type="SUPFAM" id="SSF53271">
    <property type="entry name" value="PRTase-like"/>
    <property type="match status" value="1"/>
</dbReference>
<dbReference type="InterPro" id="IPR005764">
    <property type="entry name" value="Ade_phspho_trans"/>
</dbReference>
<dbReference type="UniPathway" id="UPA00588">
    <property type="reaction ID" value="UER00646"/>
</dbReference>
<dbReference type="InterPro" id="IPR029057">
    <property type="entry name" value="PRTase-like"/>
</dbReference>
<evidence type="ECO:0000259" key="13">
    <source>
        <dbReference type="Pfam" id="PF00156"/>
    </source>
</evidence>
<evidence type="ECO:0000256" key="6">
    <source>
        <dbReference type="ARBA" id="ARBA00011738"/>
    </source>
</evidence>
<feature type="domain" description="Phosphoribosyltransferase" evidence="13">
    <location>
        <begin position="42"/>
        <end position="155"/>
    </location>
</feature>
<evidence type="ECO:0000256" key="10">
    <source>
        <dbReference type="ARBA" id="ARBA00022679"/>
    </source>
</evidence>
<protein>
    <recommendedName>
        <fullName evidence="7 12">Adenine phosphoribosyltransferase</fullName>
        <shortName evidence="12">APRT</shortName>
        <ecNumber evidence="7 12">2.4.2.7</ecNumber>
    </recommendedName>
</protein>
<dbReference type="PANTHER" id="PTHR32315:SF3">
    <property type="entry name" value="ADENINE PHOSPHORIBOSYLTRANSFERASE"/>
    <property type="match status" value="1"/>
</dbReference>
<name>A0A1J5TPD7_9ARCH</name>
<comment type="catalytic activity">
    <reaction evidence="1 12">
        <text>AMP + diphosphate = 5-phospho-alpha-D-ribose 1-diphosphate + adenine</text>
        <dbReference type="Rhea" id="RHEA:16609"/>
        <dbReference type="ChEBI" id="CHEBI:16708"/>
        <dbReference type="ChEBI" id="CHEBI:33019"/>
        <dbReference type="ChEBI" id="CHEBI:58017"/>
        <dbReference type="ChEBI" id="CHEBI:456215"/>
        <dbReference type="EC" id="2.4.2.7"/>
    </reaction>
</comment>
<dbReference type="Proteomes" id="UP000183615">
    <property type="component" value="Unassembled WGS sequence"/>
</dbReference>
<comment type="similarity">
    <text evidence="5 12">Belongs to the purine/pyrimidine phosphoribosyltransferase family.</text>
</comment>
<proteinExistence type="inferred from homology"/>
<dbReference type="HAMAP" id="MF_00004">
    <property type="entry name" value="Aden_phosphoribosyltr"/>
    <property type="match status" value="1"/>
</dbReference>
<dbReference type="GO" id="GO:0006166">
    <property type="term" value="P:purine ribonucleoside salvage"/>
    <property type="evidence" value="ECO:0007669"/>
    <property type="project" value="UniProtKB-UniRule"/>
</dbReference>
<evidence type="ECO:0000256" key="3">
    <source>
        <dbReference type="ARBA" id="ARBA00004496"/>
    </source>
</evidence>
<dbReference type="AlphaFoldDB" id="A0A1J5TPD7"/>
<organism evidence="14 15">
    <name type="scientific">Marine Group III euryarchaeote CG-Epi2</name>
    <dbReference type="NCBI Taxonomy" id="1888996"/>
    <lineage>
        <taxon>Archaea</taxon>
        <taxon>Methanobacteriati</taxon>
        <taxon>Thermoplasmatota</taxon>
        <taxon>Thermoplasmata</taxon>
        <taxon>Candidatus Thermoprofundales</taxon>
    </lineage>
</organism>
<dbReference type="GO" id="GO:0002055">
    <property type="term" value="F:adenine binding"/>
    <property type="evidence" value="ECO:0007669"/>
    <property type="project" value="TreeGrafter"/>
</dbReference>
<comment type="function">
    <text evidence="2 12">Catalyzes a salvage reaction resulting in the formation of AMP, that is energically less costly than de novo synthesis.</text>
</comment>
<evidence type="ECO:0000256" key="7">
    <source>
        <dbReference type="ARBA" id="ARBA00011893"/>
    </source>
</evidence>
<dbReference type="NCBIfam" id="TIGR01090">
    <property type="entry name" value="apt"/>
    <property type="match status" value="1"/>
</dbReference>
<evidence type="ECO:0000256" key="4">
    <source>
        <dbReference type="ARBA" id="ARBA00004659"/>
    </source>
</evidence>
<comment type="subcellular location">
    <subcellularLocation>
        <location evidence="3 12">Cytoplasm</location>
    </subcellularLocation>
</comment>
<sequence>MLSKKDITDIANKIRNVPNFPKEGINFKDITPVLSDIDIFRKAIKQMAAPFMNSNIHIVVGIESRGFIFGVPIAEHLNCGFVPVRKPGKLPCDTESVSYELEYGKDSLEIHKDAIREGQNILIVDDLLATGGTAEATCKLISKLKGNIVAFTVMIELGFLLGREKLNQYNVHSLVKY</sequence>
<keyword evidence="11 12" id="KW-0660">Purine salvage</keyword>
<comment type="pathway">
    <text evidence="4 12">Purine metabolism; AMP biosynthesis via salvage pathway; AMP from adenine: step 1/1.</text>
</comment>
<evidence type="ECO:0000313" key="15">
    <source>
        <dbReference type="Proteomes" id="UP000183615"/>
    </source>
</evidence>
<evidence type="ECO:0000313" key="14">
    <source>
        <dbReference type="EMBL" id="OIR22791.1"/>
    </source>
</evidence>
<dbReference type="InterPro" id="IPR050054">
    <property type="entry name" value="UPRTase/APRTase"/>
</dbReference>
<evidence type="ECO:0000256" key="12">
    <source>
        <dbReference type="HAMAP-Rule" id="MF_00004"/>
    </source>
</evidence>
<dbReference type="NCBIfam" id="NF002633">
    <property type="entry name" value="PRK02304.1-2"/>
    <property type="match status" value="1"/>
</dbReference>
<dbReference type="CDD" id="cd06223">
    <property type="entry name" value="PRTases_typeI"/>
    <property type="match status" value="1"/>
</dbReference>
<keyword evidence="10 12" id="KW-0808">Transferase</keyword>
<dbReference type="EC" id="2.4.2.7" evidence="7 12"/>
<dbReference type="NCBIfam" id="NF002636">
    <property type="entry name" value="PRK02304.1-5"/>
    <property type="match status" value="1"/>
</dbReference>
<dbReference type="PANTHER" id="PTHR32315">
    <property type="entry name" value="ADENINE PHOSPHORIBOSYLTRANSFERASE"/>
    <property type="match status" value="1"/>
</dbReference>